<keyword evidence="2" id="KW-1185">Reference proteome</keyword>
<dbReference type="AlphaFoldDB" id="A0AAD7CH54"/>
<gene>
    <name evidence="1" type="ORF">B0H17DRAFT_1215660</name>
</gene>
<comment type="caution">
    <text evidence="1">The sequence shown here is derived from an EMBL/GenBank/DDBJ whole genome shotgun (WGS) entry which is preliminary data.</text>
</comment>
<proteinExistence type="predicted"/>
<accession>A0AAD7CH54</accession>
<evidence type="ECO:0000313" key="2">
    <source>
        <dbReference type="Proteomes" id="UP001221757"/>
    </source>
</evidence>
<evidence type="ECO:0000313" key="1">
    <source>
        <dbReference type="EMBL" id="KAJ7648435.1"/>
    </source>
</evidence>
<reference evidence="1" key="1">
    <citation type="submission" date="2023-03" db="EMBL/GenBank/DDBJ databases">
        <title>Massive genome expansion in bonnet fungi (Mycena s.s.) driven by repeated elements and novel gene families across ecological guilds.</title>
        <authorList>
            <consortium name="Lawrence Berkeley National Laboratory"/>
            <person name="Harder C.B."/>
            <person name="Miyauchi S."/>
            <person name="Viragh M."/>
            <person name="Kuo A."/>
            <person name="Thoen E."/>
            <person name="Andreopoulos B."/>
            <person name="Lu D."/>
            <person name="Skrede I."/>
            <person name="Drula E."/>
            <person name="Henrissat B."/>
            <person name="Morin E."/>
            <person name="Kohler A."/>
            <person name="Barry K."/>
            <person name="LaButti K."/>
            <person name="Morin E."/>
            <person name="Salamov A."/>
            <person name="Lipzen A."/>
            <person name="Mereny Z."/>
            <person name="Hegedus B."/>
            <person name="Baldrian P."/>
            <person name="Stursova M."/>
            <person name="Weitz H."/>
            <person name="Taylor A."/>
            <person name="Grigoriev I.V."/>
            <person name="Nagy L.G."/>
            <person name="Martin F."/>
            <person name="Kauserud H."/>
        </authorList>
    </citation>
    <scope>NUCLEOTIDE SEQUENCE</scope>
    <source>
        <strain evidence="1">CBHHK067</strain>
    </source>
</reference>
<protein>
    <submittedName>
        <fullName evidence="1">Uncharacterized protein</fullName>
    </submittedName>
</protein>
<sequence length="370" mass="40744">MNSLPPASGFPVQDIWDEIIDLLERAKDLKACALASRAWTPRAQSHLFHDIILAKPNDEPARYDDGTACCRLFSISDASSHIAQYIRCLCVPFSLDILRRVRGLRLARLREIEFCDSTSDRVGGAAEPSCAIIDRTTSLRRHLFEALEGYGPFVSSLLKIPPLDLGGEIFATPEPPITTPTNRAAIKSLRIASSPELGEYLVHLVCALDLSRLEDVQLSWSLTPAFNEILERARLKITRLGFTTDTYHVVSGLSLALFQDLVNLSMTGDGADLPRISARALSTASGNCIESVVLVIEGDNLEDWHDEDFEQLDTVLSSQFMPALKNVDIWPDDLDNRLGGLLETRNILCSGFPKLYARGAAKVPPPTSSE</sequence>
<name>A0AAD7CH54_MYCRO</name>
<dbReference type="EMBL" id="JARKIE010000381">
    <property type="protein sequence ID" value="KAJ7648435.1"/>
    <property type="molecule type" value="Genomic_DNA"/>
</dbReference>
<dbReference type="Proteomes" id="UP001221757">
    <property type="component" value="Unassembled WGS sequence"/>
</dbReference>
<organism evidence="1 2">
    <name type="scientific">Mycena rosella</name>
    <name type="common">Pink bonnet</name>
    <name type="synonym">Agaricus rosellus</name>
    <dbReference type="NCBI Taxonomy" id="1033263"/>
    <lineage>
        <taxon>Eukaryota</taxon>
        <taxon>Fungi</taxon>
        <taxon>Dikarya</taxon>
        <taxon>Basidiomycota</taxon>
        <taxon>Agaricomycotina</taxon>
        <taxon>Agaricomycetes</taxon>
        <taxon>Agaricomycetidae</taxon>
        <taxon>Agaricales</taxon>
        <taxon>Marasmiineae</taxon>
        <taxon>Mycenaceae</taxon>
        <taxon>Mycena</taxon>
    </lineage>
</organism>